<proteinExistence type="predicted"/>
<accession>A0A385IRJ7</accession>
<protein>
    <recommendedName>
        <fullName evidence="1">Tail knob protein gp9 C-terminal domain-containing protein</fullName>
    </recommendedName>
</protein>
<evidence type="ECO:0000313" key="3">
    <source>
        <dbReference type="Proteomes" id="UP000262963"/>
    </source>
</evidence>
<evidence type="ECO:0000313" key="2">
    <source>
        <dbReference type="EMBL" id="AXY86159.1"/>
    </source>
</evidence>
<organism evidence="2 3">
    <name type="scientific">Clostridium phage susfortuna</name>
    <dbReference type="NCBI Taxonomy" id="2316154"/>
    <lineage>
        <taxon>Viruses</taxon>
        <taxon>Duplodnaviria</taxon>
        <taxon>Heunggongvirae</taxon>
        <taxon>Uroviricota</taxon>
        <taxon>Caudoviricetes</taxon>
        <taxon>Guelinviridae</taxon>
        <taxon>Susfortunavirus</taxon>
        <taxon>Susfortunavirus susfortuna</taxon>
    </lineage>
</organism>
<sequence>MSIDNRSVDEWGSKVYDLPFSLYLYYLNSELDSDGTNSAVLSNMTGLISVNYTPFLNPSDLDLYKIPYDYERFDKINSDIPPLTKACDVYRISNLHGGTKKLADFSAYPIVNKSIGGARSWVNESKLLNYPYSRIEINDGINPPLVLRPELCPYEAELWVKHSLSDRCSYGLYVKGYKGDLGGNVEALVSGDGTELPSTTSQWANWIATSKNQTTQNVNNAIAQSRLGEQFSVRSGELGMLTDGIGAIGGVLSSAMMGNVGGAVMGGIQGVGQYFQNKMSIEQAKAQGQMDRQQTIQSALAQAKDMRTAPNTLISQGSNIMYGLFNNNRYIRLYRFGITDEYAQRIGDYFALYGYKQNKMMIPDTRSRINYNYVKLLQCNIMASDIPQSHLDELKAIYEKGVRIWHVDNYPEVIVGDYSKDNAERF</sequence>
<feature type="domain" description="Tail knob protein gp9 C-terminal" evidence="1">
    <location>
        <begin position="123"/>
        <end position="410"/>
    </location>
</feature>
<dbReference type="InterPro" id="IPR048710">
    <property type="entry name" value="Gp9_C"/>
</dbReference>
<keyword evidence="3" id="KW-1185">Reference proteome</keyword>
<name>A0A385IRJ7_9CAUD</name>
<reference evidence="3" key="1">
    <citation type="submission" date="2018-05" db="EMBL/GenBank/DDBJ databases">
        <title>Novel Clostridium perfringens phage susfortuna.</title>
        <authorList>
            <person name="Kot W."/>
            <person name="Ploeger M."/>
            <person name="Pedersen J."/>
            <person name="Hansen L.H."/>
        </authorList>
    </citation>
    <scope>NUCLEOTIDE SEQUENCE [LARGE SCALE GENOMIC DNA]</scope>
</reference>
<dbReference type="EMBL" id="MH393889">
    <property type="protein sequence ID" value="AXY86159.1"/>
    <property type="molecule type" value="Genomic_DNA"/>
</dbReference>
<dbReference type="Pfam" id="PF20934">
    <property type="entry name" value="phi29_gp9_C"/>
    <property type="match status" value="1"/>
</dbReference>
<dbReference type="Proteomes" id="UP000262963">
    <property type="component" value="Segment"/>
</dbReference>
<evidence type="ECO:0000259" key="1">
    <source>
        <dbReference type="Pfam" id="PF20934"/>
    </source>
</evidence>
<gene>
    <name evidence="2" type="ORF">susfortuna_gp19</name>
</gene>